<proteinExistence type="predicted"/>
<dbReference type="STRING" id="702114.A1355_23175"/>
<sequence length="69" mass="7662">MYFISCAARRENRQGLSTGRVGNSSHWAEAVYAANRFVAELGYAVLANSRQCHYDGAPRPPDGRGDFLR</sequence>
<organism evidence="1 2">
    <name type="scientific">Methylomonas koyamae</name>
    <dbReference type="NCBI Taxonomy" id="702114"/>
    <lineage>
        <taxon>Bacteria</taxon>
        <taxon>Pseudomonadati</taxon>
        <taxon>Pseudomonadota</taxon>
        <taxon>Gammaproteobacteria</taxon>
        <taxon>Methylococcales</taxon>
        <taxon>Methylococcaceae</taxon>
        <taxon>Methylomonas</taxon>
    </lineage>
</organism>
<evidence type="ECO:0000313" key="2">
    <source>
        <dbReference type="Proteomes" id="UP000077628"/>
    </source>
</evidence>
<gene>
    <name evidence="1" type="ORF">A1355_23175</name>
</gene>
<comment type="caution">
    <text evidence="1">The sequence shown here is derived from an EMBL/GenBank/DDBJ whole genome shotgun (WGS) entry which is preliminary data.</text>
</comment>
<protein>
    <submittedName>
        <fullName evidence="1">Uncharacterized protein</fullName>
    </submittedName>
</protein>
<dbReference type="Proteomes" id="UP000077628">
    <property type="component" value="Unassembled WGS sequence"/>
</dbReference>
<dbReference type="EMBL" id="LUUK01000096">
    <property type="protein sequence ID" value="OAI21607.1"/>
    <property type="molecule type" value="Genomic_DNA"/>
</dbReference>
<evidence type="ECO:0000313" key="1">
    <source>
        <dbReference type="EMBL" id="OAI21607.1"/>
    </source>
</evidence>
<keyword evidence="2" id="KW-1185">Reference proteome</keyword>
<reference evidence="2" key="1">
    <citation type="submission" date="2016-03" db="EMBL/GenBank/DDBJ databases">
        <authorList>
            <person name="Heylen K."/>
            <person name="De Vos P."/>
            <person name="Vekeman B."/>
        </authorList>
    </citation>
    <scope>NUCLEOTIDE SEQUENCE [LARGE SCALE GENOMIC DNA]</scope>
    <source>
        <strain evidence="2">R-45383</strain>
    </source>
</reference>
<accession>A0A177NU72</accession>
<dbReference type="AlphaFoldDB" id="A0A177NU72"/>
<name>A0A177NU72_9GAMM</name>